<sequence>MARVAADTAKHLSLFMVLNGLATVLIQGYSIRMSFEFAMAHPAWATVGYGLYLVFYYSMFVEENQFQLESLRIQAGSPTRGLLKG</sequence>
<comment type="caution">
    <text evidence="2">The sequence shown here is derived from an EMBL/GenBank/DDBJ whole genome shotgun (WGS) entry which is preliminary data.</text>
</comment>
<keyword evidence="1" id="KW-0472">Membrane</keyword>
<accession>A0AAV9NLV6</accession>
<gene>
    <name evidence="2" type="ORF">LTR84_008077</name>
</gene>
<feature type="transmembrane region" description="Helical" evidence="1">
    <location>
        <begin position="12"/>
        <end position="31"/>
    </location>
</feature>
<dbReference type="AlphaFoldDB" id="A0AAV9NLV6"/>
<evidence type="ECO:0000256" key="1">
    <source>
        <dbReference type="SAM" id="Phobius"/>
    </source>
</evidence>
<name>A0AAV9NLV6_9EURO</name>
<protein>
    <submittedName>
        <fullName evidence="2">Uncharacterized protein</fullName>
    </submittedName>
</protein>
<dbReference type="RefSeq" id="XP_064710630.1">
    <property type="nucleotide sequence ID" value="XM_064851627.1"/>
</dbReference>
<keyword evidence="3" id="KW-1185">Reference proteome</keyword>
<dbReference type="EMBL" id="JAVRRD010000003">
    <property type="protein sequence ID" value="KAK5061533.1"/>
    <property type="molecule type" value="Genomic_DNA"/>
</dbReference>
<reference evidence="2 3" key="1">
    <citation type="submission" date="2023-08" db="EMBL/GenBank/DDBJ databases">
        <title>Black Yeasts Isolated from many extreme environments.</title>
        <authorList>
            <person name="Coleine C."/>
            <person name="Stajich J.E."/>
            <person name="Selbmann L."/>
        </authorList>
    </citation>
    <scope>NUCLEOTIDE SEQUENCE [LARGE SCALE GENOMIC DNA]</scope>
    <source>
        <strain evidence="2 3">CCFEE 5792</strain>
    </source>
</reference>
<evidence type="ECO:0000313" key="2">
    <source>
        <dbReference type="EMBL" id="KAK5061533.1"/>
    </source>
</evidence>
<dbReference type="Proteomes" id="UP001358417">
    <property type="component" value="Unassembled WGS sequence"/>
</dbReference>
<proteinExistence type="predicted"/>
<keyword evidence="1" id="KW-1133">Transmembrane helix</keyword>
<feature type="transmembrane region" description="Helical" evidence="1">
    <location>
        <begin position="43"/>
        <end position="61"/>
    </location>
</feature>
<evidence type="ECO:0000313" key="3">
    <source>
        <dbReference type="Proteomes" id="UP001358417"/>
    </source>
</evidence>
<dbReference type="GeneID" id="89976242"/>
<organism evidence="2 3">
    <name type="scientific">Exophiala bonariae</name>
    <dbReference type="NCBI Taxonomy" id="1690606"/>
    <lineage>
        <taxon>Eukaryota</taxon>
        <taxon>Fungi</taxon>
        <taxon>Dikarya</taxon>
        <taxon>Ascomycota</taxon>
        <taxon>Pezizomycotina</taxon>
        <taxon>Eurotiomycetes</taxon>
        <taxon>Chaetothyriomycetidae</taxon>
        <taxon>Chaetothyriales</taxon>
        <taxon>Herpotrichiellaceae</taxon>
        <taxon>Exophiala</taxon>
    </lineage>
</organism>
<keyword evidence="1" id="KW-0812">Transmembrane</keyword>